<dbReference type="EMBL" id="JAIWYP010000004">
    <property type="protein sequence ID" value="KAH3832095.1"/>
    <property type="molecule type" value="Genomic_DNA"/>
</dbReference>
<dbReference type="Proteomes" id="UP000828390">
    <property type="component" value="Unassembled WGS sequence"/>
</dbReference>
<protein>
    <submittedName>
        <fullName evidence="1">Uncharacterized protein</fullName>
    </submittedName>
</protein>
<reference evidence="1" key="2">
    <citation type="submission" date="2020-11" db="EMBL/GenBank/DDBJ databases">
        <authorList>
            <person name="McCartney M.A."/>
            <person name="Auch B."/>
            <person name="Kono T."/>
            <person name="Mallez S."/>
            <person name="Becker A."/>
            <person name="Gohl D.M."/>
            <person name="Silverstein K.A.T."/>
            <person name="Koren S."/>
            <person name="Bechman K.B."/>
            <person name="Herman A."/>
            <person name="Abrahante J.E."/>
            <person name="Garbe J."/>
        </authorList>
    </citation>
    <scope>NUCLEOTIDE SEQUENCE</scope>
    <source>
        <strain evidence="1">Duluth1</strain>
        <tissue evidence="1">Whole animal</tissue>
    </source>
</reference>
<dbReference type="AlphaFoldDB" id="A0A9D4HD76"/>
<evidence type="ECO:0000313" key="1">
    <source>
        <dbReference type="EMBL" id="KAH3832095.1"/>
    </source>
</evidence>
<proteinExistence type="predicted"/>
<gene>
    <name evidence="1" type="ORF">DPMN_105372</name>
</gene>
<sequence>MPFELKEVENMSVALKDVCLGILELAHPDARPTVNDDYRRVLANKRQRKWGSLFKVCLMFSHIRF</sequence>
<accession>A0A9D4HD76</accession>
<name>A0A9D4HD76_DREPO</name>
<keyword evidence="2" id="KW-1185">Reference proteome</keyword>
<reference evidence="1" key="1">
    <citation type="journal article" date="2019" name="bioRxiv">
        <title>The Genome of the Zebra Mussel, Dreissena polymorpha: A Resource for Invasive Species Research.</title>
        <authorList>
            <person name="McCartney M.A."/>
            <person name="Auch B."/>
            <person name="Kono T."/>
            <person name="Mallez S."/>
            <person name="Zhang Y."/>
            <person name="Obille A."/>
            <person name="Becker A."/>
            <person name="Abrahante J.E."/>
            <person name="Garbe J."/>
            <person name="Badalamenti J.P."/>
            <person name="Herman A."/>
            <person name="Mangelson H."/>
            <person name="Liachko I."/>
            <person name="Sullivan S."/>
            <person name="Sone E.D."/>
            <person name="Koren S."/>
            <person name="Silverstein K.A.T."/>
            <person name="Beckman K.B."/>
            <person name="Gohl D.M."/>
        </authorList>
    </citation>
    <scope>NUCLEOTIDE SEQUENCE</scope>
    <source>
        <strain evidence="1">Duluth1</strain>
        <tissue evidence="1">Whole animal</tissue>
    </source>
</reference>
<organism evidence="1 2">
    <name type="scientific">Dreissena polymorpha</name>
    <name type="common">Zebra mussel</name>
    <name type="synonym">Mytilus polymorpha</name>
    <dbReference type="NCBI Taxonomy" id="45954"/>
    <lineage>
        <taxon>Eukaryota</taxon>
        <taxon>Metazoa</taxon>
        <taxon>Spiralia</taxon>
        <taxon>Lophotrochozoa</taxon>
        <taxon>Mollusca</taxon>
        <taxon>Bivalvia</taxon>
        <taxon>Autobranchia</taxon>
        <taxon>Heteroconchia</taxon>
        <taxon>Euheterodonta</taxon>
        <taxon>Imparidentia</taxon>
        <taxon>Neoheterodontei</taxon>
        <taxon>Myida</taxon>
        <taxon>Dreissenoidea</taxon>
        <taxon>Dreissenidae</taxon>
        <taxon>Dreissena</taxon>
    </lineage>
</organism>
<evidence type="ECO:0000313" key="2">
    <source>
        <dbReference type="Proteomes" id="UP000828390"/>
    </source>
</evidence>
<comment type="caution">
    <text evidence="1">The sequence shown here is derived from an EMBL/GenBank/DDBJ whole genome shotgun (WGS) entry which is preliminary data.</text>
</comment>